<dbReference type="RefSeq" id="WP_093853833.1">
    <property type="nucleotide sequence ID" value="NZ_JAVRER010000018.1"/>
</dbReference>
<gene>
    <name evidence="4" type="ORF">RM574_14125</name>
</gene>
<sequence length="589" mass="62341">MSRSPLPGSARRSVRTRGTAALVVSLVLAGGLAACGPDDSDSASSGPAKGGATGASGAPRKGGTLTVLNAQPTTDFDPARLYTSGGGNIPSLVFRTLTTRARENGAAGSKVVPDLATDTGTPSKNATVWTYHLKKGLKYEDGSPITSADIKYGIERSFAGELSGGAPYLRDWLIGGADYQGPYKDKGKGLDSIETPDDLTIVFHLNKPEGEFPFLATQTQFAPVPKKKDTGTKYESHPVSSGPYKVVSNENDGERITLARNTQWSAGNDDQRKAYPDKIDVRSGLDSAVINQRLSASVGKDAAAITTDTNLGPAELAKVTGDKKLASRVGTGHFGYTNYLAFNPKVKPFDNPKVREAIAYAVNRTSVVNAAGGSALAEPATTFLPDQKSFGYTKYDPFPAGDSGNPQKAKELLKEAGYGKGLTITLYHNNAKNFATSPEVATALQDALAKAGVKVRLKGLESSDYSDTVYSVKTEPGAFLAGWGADWPSGGPFLGPIFDGRQIVEDGYNFNSGRLNDPAVNKEIDEINKVTDLDEAAKRWGALDKKIGEQALTVPLFHPVYKRLVGTAVKNVVISDWTGVLDISQVAVK</sequence>
<dbReference type="PANTHER" id="PTHR30290">
    <property type="entry name" value="PERIPLASMIC BINDING COMPONENT OF ABC TRANSPORTER"/>
    <property type="match status" value="1"/>
</dbReference>
<dbReference type="SUPFAM" id="SSF53850">
    <property type="entry name" value="Periplasmic binding protein-like II"/>
    <property type="match status" value="1"/>
</dbReference>
<keyword evidence="2" id="KW-0732">Signal</keyword>
<dbReference type="PANTHER" id="PTHR30290:SF83">
    <property type="entry name" value="ABC TRANSPORTER SUBSTRATE-BINDING PROTEIN"/>
    <property type="match status" value="1"/>
</dbReference>
<dbReference type="InterPro" id="IPR039424">
    <property type="entry name" value="SBP_5"/>
</dbReference>
<dbReference type="GO" id="GO:0042597">
    <property type="term" value="C:periplasmic space"/>
    <property type="evidence" value="ECO:0007669"/>
    <property type="project" value="UniProtKB-ARBA"/>
</dbReference>
<dbReference type="CDD" id="cd08506">
    <property type="entry name" value="PBP2_clavulanate_OppA2"/>
    <property type="match status" value="1"/>
</dbReference>
<protein>
    <submittedName>
        <fullName evidence="4">ABC transporter substrate-binding protein</fullName>
    </submittedName>
</protein>
<dbReference type="AlphaFoldDB" id="A0ABD5E5C2"/>
<dbReference type="Pfam" id="PF00496">
    <property type="entry name" value="SBP_bac_5"/>
    <property type="match status" value="1"/>
</dbReference>
<evidence type="ECO:0000313" key="5">
    <source>
        <dbReference type="Proteomes" id="UP001183607"/>
    </source>
</evidence>
<dbReference type="PROSITE" id="PS51257">
    <property type="entry name" value="PROKAR_LIPOPROTEIN"/>
    <property type="match status" value="1"/>
</dbReference>
<evidence type="ECO:0000256" key="2">
    <source>
        <dbReference type="SAM" id="SignalP"/>
    </source>
</evidence>
<dbReference type="InterPro" id="IPR000914">
    <property type="entry name" value="SBP_5_dom"/>
</dbReference>
<feature type="region of interest" description="Disordered" evidence="1">
    <location>
        <begin position="225"/>
        <end position="248"/>
    </location>
</feature>
<evidence type="ECO:0000259" key="3">
    <source>
        <dbReference type="Pfam" id="PF00496"/>
    </source>
</evidence>
<dbReference type="EMBL" id="JAVRER010000018">
    <property type="protein sequence ID" value="MDT0416626.1"/>
    <property type="molecule type" value="Genomic_DNA"/>
</dbReference>
<feature type="region of interest" description="Disordered" evidence="1">
    <location>
        <begin position="37"/>
        <end position="71"/>
    </location>
</feature>
<feature type="domain" description="Solute-binding protein family 5" evidence="3">
    <location>
        <begin position="110"/>
        <end position="501"/>
    </location>
</feature>
<accession>A0ABD5E5C2</accession>
<organism evidence="4 5">
    <name type="scientific">Streptomyces evansiae</name>
    <dbReference type="NCBI Taxonomy" id="3075535"/>
    <lineage>
        <taxon>Bacteria</taxon>
        <taxon>Bacillati</taxon>
        <taxon>Actinomycetota</taxon>
        <taxon>Actinomycetes</taxon>
        <taxon>Kitasatosporales</taxon>
        <taxon>Streptomycetaceae</taxon>
        <taxon>Streptomyces</taxon>
    </lineage>
</organism>
<dbReference type="Proteomes" id="UP001183607">
    <property type="component" value="Unassembled WGS sequence"/>
</dbReference>
<dbReference type="Gene3D" id="3.10.105.10">
    <property type="entry name" value="Dipeptide-binding Protein, Domain 3"/>
    <property type="match status" value="1"/>
</dbReference>
<feature type="compositionally biased region" description="Low complexity" evidence="1">
    <location>
        <begin position="37"/>
        <end position="47"/>
    </location>
</feature>
<comment type="caution">
    <text evidence="4">The sequence shown here is derived from an EMBL/GenBank/DDBJ whole genome shotgun (WGS) entry which is preliminary data.</text>
</comment>
<dbReference type="InterPro" id="IPR030678">
    <property type="entry name" value="Peptide/Ni-bd"/>
</dbReference>
<feature type="chain" id="PRO_5044780699" evidence="2">
    <location>
        <begin position="34"/>
        <end position="589"/>
    </location>
</feature>
<name>A0ABD5E5C2_9ACTN</name>
<dbReference type="Gene3D" id="3.40.190.10">
    <property type="entry name" value="Periplasmic binding protein-like II"/>
    <property type="match status" value="1"/>
</dbReference>
<feature type="compositionally biased region" description="Basic and acidic residues" evidence="1">
    <location>
        <begin position="226"/>
        <end position="236"/>
    </location>
</feature>
<dbReference type="PIRSF" id="PIRSF002741">
    <property type="entry name" value="MppA"/>
    <property type="match status" value="1"/>
</dbReference>
<feature type="signal peptide" evidence="2">
    <location>
        <begin position="1"/>
        <end position="33"/>
    </location>
</feature>
<evidence type="ECO:0000256" key="1">
    <source>
        <dbReference type="SAM" id="MobiDB-lite"/>
    </source>
</evidence>
<reference evidence="5" key="1">
    <citation type="submission" date="2023-07" db="EMBL/GenBank/DDBJ databases">
        <title>30 novel species of actinomycetes from the DSMZ collection.</title>
        <authorList>
            <person name="Nouioui I."/>
        </authorList>
    </citation>
    <scope>NUCLEOTIDE SEQUENCE [LARGE SCALE GENOMIC DNA]</scope>
    <source>
        <strain evidence="5">DSM 41982</strain>
    </source>
</reference>
<evidence type="ECO:0000313" key="4">
    <source>
        <dbReference type="EMBL" id="MDT0416626.1"/>
    </source>
</evidence>
<proteinExistence type="predicted"/>